<evidence type="ECO:0000313" key="6">
    <source>
        <dbReference type="Proteomes" id="UP000626092"/>
    </source>
</evidence>
<dbReference type="PROSITE" id="PS50235">
    <property type="entry name" value="USP_3"/>
    <property type="match status" value="1"/>
</dbReference>
<feature type="region of interest" description="Disordered" evidence="3">
    <location>
        <begin position="620"/>
        <end position="649"/>
    </location>
</feature>
<feature type="region of interest" description="Disordered" evidence="3">
    <location>
        <begin position="1"/>
        <end position="32"/>
    </location>
</feature>
<feature type="compositionally biased region" description="Gly residues" evidence="3">
    <location>
        <begin position="75"/>
        <end position="86"/>
    </location>
</feature>
<proteinExistence type="inferred from homology"/>
<comment type="similarity">
    <text evidence="1 2">Belongs to the peptidase C19 family.</text>
</comment>
<dbReference type="GO" id="GO:0016579">
    <property type="term" value="P:protein deubiquitination"/>
    <property type="evidence" value="ECO:0007669"/>
    <property type="project" value="InterPro"/>
</dbReference>
<organism evidence="5 6">
    <name type="scientific">Rhododendron simsii</name>
    <name type="common">Sims's rhododendron</name>
    <dbReference type="NCBI Taxonomy" id="118357"/>
    <lineage>
        <taxon>Eukaryota</taxon>
        <taxon>Viridiplantae</taxon>
        <taxon>Streptophyta</taxon>
        <taxon>Embryophyta</taxon>
        <taxon>Tracheophyta</taxon>
        <taxon>Spermatophyta</taxon>
        <taxon>Magnoliopsida</taxon>
        <taxon>eudicotyledons</taxon>
        <taxon>Gunneridae</taxon>
        <taxon>Pentapetalae</taxon>
        <taxon>asterids</taxon>
        <taxon>Ericales</taxon>
        <taxon>Ericaceae</taxon>
        <taxon>Ericoideae</taxon>
        <taxon>Rhodoreae</taxon>
        <taxon>Rhododendron</taxon>
    </lineage>
</organism>
<dbReference type="InterPro" id="IPR038765">
    <property type="entry name" value="Papain-like_cys_pep_sf"/>
</dbReference>
<protein>
    <recommendedName>
        <fullName evidence="2">Ubiquitin carboxyl-terminal hydrolase</fullName>
        <ecNumber evidence="2">3.4.19.12</ecNumber>
    </recommendedName>
</protein>
<keyword evidence="6" id="KW-1185">Reference proteome</keyword>
<dbReference type="AlphaFoldDB" id="A0A834HHN2"/>
<dbReference type="PROSITE" id="PS00972">
    <property type="entry name" value="USP_1"/>
    <property type="match status" value="1"/>
</dbReference>
<dbReference type="OrthoDB" id="420187at2759"/>
<dbReference type="Pfam" id="PF00443">
    <property type="entry name" value="UCH"/>
    <property type="match status" value="1"/>
</dbReference>
<feature type="compositionally biased region" description="Polar residues" evidence="3">
    <location>
        <begin position="620"/>
        <end position="638"/>
    </location>
</feature>
<reference evidence="5" key="1">
    <citation type="submission" date="2019-11" db="EMBL/GenBank/DDBJ databases">
        <authorList>
            <person name="Liu Y."/>
            <person name="Hou J."/>
            <person name="Li T.-Q."/>
            <person name="Guan C.-H."/>
            <person name="Wu X."/>
            <person name="Wu H.-Z."/>
            <person name="Ling F."/>
            <person name="Zhang R."/>
            <person name="Shi X.-G."/>
            <person name="Ren J.-P."/>
            <person name="Chen E.-F."/>
            <person name="Sun J.-M."/>
        </authorList>
    </citation>
    <scope>NUCLEOTIDE SEQUENCE</scope>
    <source>
        <strain evidence="5">Adult_tree_wgs_1</strain>
        <tissue evidence="5">Leaves</tissue>
    </source>
</reference>
<dbReference type="InterPro" id="IPR013087">
    <property type="entry name" value="Znf_C2H2_type"/>
</dbReference>
<dbReference type="InterPro" id="IPR050164">
    <property type="entry name" value="Peptidase_C19"/>
</dbReference>
<keyword evidence="2" id="KW-0788">Thiol protease</keyword>
<feature type="compositionally biased region" description="Polar residues" evidence="3">
    <location>
        <begin position="867"/>
        <end position="876"/>
    </location>
</feature>
<dbReference type="GO" id="GO:0004843">
    <property type="term" value="F:cysteine-type deubiquitinase activity"/>
    <property type="evidence" value="ECO:0007669"/>
    <property type="project" value="UniProtKB-UniRule"/>
</dbReference>
<feature type="region of interest" description="Disordered" evidence="3">
    <location>
        <begin position="955"/>
        <end position="975"/>
    </location>
</feature>
<evidence type="ECO:0000256" key="3">
    <source>
        <dbReference type="SAM" id="MobiDB-lite"/>
    </source>
</evidence>
<feature type="compositionally biased region" description="Low complexity" evidence="3">
    <location>
        <begin position="12"/>
        <end position="23"/>
    </location>
</feature>
<dbReference type="CDD" id="cd02661">
    <property type="entry name" value="Peptidase_C19E"/>
    <property type="match status" value="1"/>
</dbReference>
<dbReference type="PROSITE" id="PS00028">
    <property type="entry name" value="ZINC_FINGER_C2H2_1"/>
    <property type="match status" value="1"/>
</dbReference>
<comment type="caution">
    <text evidence="5">The sequence shown here is derived from an EMBL/GenBank/DDBJ whole genome shotgun (WGS) entry which is preliminary data.</text>
</comment>
<dbReference type="PROSITE" id="PS00973">
    <property type="entry name" value="USP_2"/>
    <property type="match status" value="1"/>
</dbReference>
<keyword evidence="2" id="KW-0378">Hydrolase</keyword>
<comment type="function">
    <text evidence="2">Recognizes and hydrolyzes the peptide bond at the C-terminal Gly of ubiquitin. Involved in the processing of poly-ubiquitin precursors as well as that of ubiquitinated proteins.</text>
</comment>
<feature type="compositionally biased region" description="Polar residues" evidence="3">
    <location>
        <begin position="964"/>
        <end position="975"/>
    </location>
</feature>
<evidence type="ECO:0000256" key="2">
    <source>
        <dbReference type="RuleBase" id="RU366025"/>
    </source>
</evidence>
<evidence type="ECO:0000256" key="1">
    <source>
        <dbReference type="ARBA" id="ARBA00009085"/>
    </source>
</evidence>
<dbReference type="InterPro" id="IPR018200">
    <property type="entry name" value="USP_CS"/>
</dbReference>
<name>A0A834HHN2_RHOSS</name>
<evidence type="ECO:0000259" key="4">
    <source>
        <dbReference type="PROSITE" id="PS50235"/>
    </source>
</evidence>
<feature type="region of interest" description="Disordered" evidence="3">
    <location>
        <begin position="61"/>
        <end position="86"/>
    </location>
</feature>
<dbReference type="EC" id="3.4.19.12" evidence="2"/>
<dbReference type="InterPro" id="IPR028889">
    <property type="entry name" value="USP"/>
</dbReference>
<feature type="region of interest" description="Disordered" evidence="3">
    <location>
        <begin position="844"/>
        <end position="876"/>
    </location>
</feature>
<dbReference type="Proteomes" id="UP000626092">
    <property type="component" value="Unassembled WGS sequence"/>
</dbReference>
<dbReference type="GO" id="GO:0006508">
    <property type="term" value="P:proteolysis"/>
    <property type="evidence" value="ECO:0007669"/>
    <property type="project" value="UniProtKB-KW"/>
</dbReference>
<dbReference type="SUPFAM" id="SSF54001">
    <property type="entry name" value="Cysteine proteinases"/>
    <property type="match status" value="1"/>
</dbReference>
<evidence type="ECO:0000313" key="5">
    <source>
        <dbReference type="EMBL" id="KAF7152571.1"/>
    </source>
</evidence>
<dbReference type="GO" id="GO:0005634">
    <property type="term" value="C:nucleus"/>
    <property type="evidence" value="ECO:0007669"/>
    <property type="project" value="TreeGrafter"/>
</dbReference>
<keyword evidence="2" id="KW-0645">Protease</keyword>
<accession>A0A834HHN2</accession>
<sequence length="975" mass="107061">MAETLFDSYKFNTNPNDTSSDPSDPSKKTDGAPFSRKIDFHLARKPFSGFINGVGGFKLETLNPTRSDPHRPGGSSQGSGFSGLGGKNMPDGSSSEFLDFGLDPELRFGITFRRIGAGLKNLGNTCFLNSVLQCLTYTEPLAAYLQSGKHQNSCRTAGFCALCAIQKHVSRALQLPPGRSLAPNDLVSNLRCISRSFRNARQEDAHEYMVNLLESMHKCCLPAGVSSESPSAYEKSLVHKIFGGRLRSQVKCMQCSFCSDKFDPFLDLSLEIIKAESLHKALTHFTAKEYLDGGERQYQCQKCKHKVKALKQLSIHQAPHVLTIHLKRFGAHQAGQKVDKRVQFGPTLDLKPFVTGPYEGDLKYTLYGVLVHAGWSTHSGHYHCYIRTSSGMWYSLDDHQVRQVSEKVVLEQKAYMLFYVRDRTNSALKKHVGFVQKESMITNAIGNKMHSTLNQGSKETVQNGPIDKRVIDSAAAVTRSNAIISDVLMESLTKEASIQKTKGPTLEISSKLPISNNAVNRLPILHLNGGEHLTKSACIEGSDKTVNNALGATTDGKTSDCNKERCTKEDNTDLVVVAPNAQVLVTNKDQSIVNAKARMGNDTSTKKDMSDSITIASKLNGHQSSAGDSCITETTPQKIHSDASLPKSNERESAFIDHVKSLDEPSCINIQAKGLLTESTLGDGGQRKGVIVSVGSSGIRTMHISSHNGAVDHKRQQKLKKQLPKCPINSVHLGSSILFGVYLSLRKKKHKKIKRRVAKIGNVTKEHLMDSECSPSMSEITRTLSFNGKLHSRGKGLKSCSTKKDDEVVAKNVKSSDDNLAMGIIDEEFRERIVQNGAVLSTDKPPLRNFRSPLTGNESGARCANGTKESSGDSVQNGLMSMLTRGLEEKTVARWDGIELPPSHITESSCVQSVRVGYIGDEWDEEYDRGKRKKVRISENVFGGPNPFQAIASKKAKLKKVKMDQSSSGNRPYRI</sequence>
<dbReference type="PANTHER" id="PTHR24006:SF663">
    <property type="entry name" value="UBIQUITIN CARBOXYL-TERMINAL HYDROLASE 23"/>
    <property type="match status" value="1"/>
</dbReference>
<keyword evidence="2" id="KW-0833">Ubl conjugation pathway</keyword>
<dbReference type="FunFam" id="3.90.70.10:FF:000078">
    <property type="entry name" value="Ubiquitin carboxyl-terminal hydrolase 23"/>
    <property type="match status" value="1"/>
</dbReference>
<dbReference type="GO" id="GO:0005829">
    <property type="term" value="C:cytosol"/>
    <property type="evidence" value="ECO:0007669"/>
    <property type="project" value="TreeGrafter"/>
</dbReference>
<dbReference type="Gene3D" id="3.90.70.10">
    <property type="entry name" value="Cysteine proteinases"/>
    <property type="match status" value="1"/>
</dbReference>
<gene>
    <name evidence="5" type="ORF">RHSIM_Rhsim01G0034200</name>
</gene>
<dbReference type="PANTHER" id="PTHR24006">
    <property type="entry name" value="UBIQUITIN CARBOXYL-TERMINAL HYDROLASE"/>
    <property type="match status" value="1"/>
</dbReference>
<dbReference type="EMBL" id="WJXA01000001">
    <property type="protein sequence ID" value="KAF7152571.1"/>
    <property type="molecule type" value="Genomic_DNA"/>
</dbReference>
<feature type="domain" description="USP" evidence="4">
    <location>
        <begin position="117"/>
        <end position="422"/>
    </location>
</feature>
<comment type="catalytic activity">
    <reaction evidence="2">
        <text>Thiol-dependent hydrolysis of ester, thioester, amide, peptide and isopeptide bonds formed by the C-terminal Gly of ubiquitin (a 76-residue protein attached to proteins as an intracellular targeting signal).</text>
        <dbReference type="EC" id="3.4.19.12"/>
    </reaction>
</comment>
<dbReference type="InterPro" id="IPR001394">
    <property type="entry name" value="Peptidase_C19_UCH"/>
</dbReference>